<dbReference type="Proteomes" id="UP000585474">
    <property type="component" value="Unassembled WGS sequence"/>
</dbReference>
<keyword evidence="2" id="KW-0677">Repeat</keyword>
<dbReference type="OrthoDB" id="1517790at2759"/>
<dbReference type="AlphaFoldDB" id="A0A7J0HAW8"/>
<dbReference type="InterPro" id="IPR001611">
    <property type="entry name" value="Leu-rich_rpt"/>
</dbReference>
<dbReference type="EMBL" id="BJWL01000028">
    <property type="protein sequence ID" value="GFZ20226.1"/>
    <property type="molecule type" value="Genomic_DNA"/>
</dbReference>
<keyword evidence="5" id="KW-1185">Reference proteome</keyword>
<evidence type="ECO:0000256" key="3">
    <source>
        <dbReference type="SAM" id="MobiDB-lite"/>
    </source>
</evidence>
<dbReference type="SUPFAM" id="SSF52058">
    <property type="entry name" value="L domain-like"/>
    <property type="match status" value="1"/>
</dbReference>
<dbReference type="PROSITE" id="PS51450">
    <property type="entry name" value="LRR"/>
    <property type="match status" value="3"/>
</dbReference>
<feature type="region of interest" description="Disordered" evidence="3">
    <location>
        <begin position="431"/>
        <end position="461"/>
    </location>
</feature>
<evidence type="ECO:0000256" key="1">
    <source>
        <dbReference type="ARBA" id="ARBA00022614"/>
    </source>
</evidence>
<dbReference type="PANTHER" id="PTHR46652:SF7">
    <property type="entry name" value="LEUCINE-RICH REPEAT AND IQ DOMAIN-CONTAINING PROTEIN 1"/>
    <property type="match status" value="1"/>
</dbReference>
<comment type="caution">
    <text evidence="4">The sequence shown here is derived from an EMBL/GenBank/DDBJ whole genome shotgun (WGS) entry which is preliminary data.</text>
</comment>
<feature type="compositionally biased region" description="Basic and acidic residues" evidence="3">
    <location>
        <begin position="321"/>
        <end position="330"/>
    </location>
</feature>
<feature type="region of interest" description="Disordered" evidence="3">
    <location>
        <begin position="249"/>
        <end position="278"/>
    </location>
</feature>
<dbReference type="PANTHER" id="PTHR46652">
    <property type="entry name" value="LEUCINE-RICH REPEAT AND IQ DOMAIN-CONTAINING PROTEIN 1-RELATED"/>
    <property type="match status" value="1"/>
</dbReference>
<evidence type="ECO:0000313" key="5">
    <source>
        <dbReference type="Proteomes" id="UP000585474"/>
    </source>
</evidence>
<accession>A0A7J0HAW8</accession>
<evidence type="ECO:0000313" key="4">
    <source>
        <dbReference type="EMBL" id="GFZ20226.1"/>
    </source>
</evidence>
<evidence type="ECO:0000256" key="2">
    <source>
        <dbReference type="ARBA" id="ARBA00022737"/>
    </source>
</evidence>
<keyword evidence="1" id="KW-0433">Leucine-rich repeat</keyword>
<gene>
    <name evidence="4" type="ORF">Acr_28g0009310</name>
</gene>
<organism evidence="4 5">
    <name type="scientific">Actinidia rufa</name>
    <dbReference type="NCBI Taxonomy" id="165716"/>
    <lineage>
        <taxon>Eukaryota</taxon>
        <taxon>Viridiplantae</taxon>
        <taxon>Streptophyta</taxon>
        <taxon>Embryophyta</taxon>
        <taxon>Tracheophyta</taxon>
        <taxon>Spermatophyta</taxon>
        <taxon>Magnoliopsida</taxon>
        <taxon>eudicotyledons</taxon>
        <taxon>Gunneridae</taxon>
        <taxon>Pentapetalae</taxon>
        <taxon>asterids</taxon>
        <taxon>Ericales</taxon>
        <taxon>Actinidiaceae</taxon>
        <taxon>Actinidia</taxon>
    </lineage>
</organism>
<reference evidence="4 5" key="1">
    <citation type="submission" date="2019-07" db="EMBL/GenBank/DDBJ databases">
        <title>De Novo Assembly of kiwifruit Actinidia rufa.</title>
        <authorList>
            <person name="Sugita-Konishi S."/>
            <person name="Sato K."/>
            <person name="Mori E."/>
            <person name="Abe Y."/>
            <person name="Kisaki G."/>
            <person name="Hamano K."/>
            <person name="Suezawa K."/>
            <person name="Otani M."/>
            <person name="Fukuda T."/>
            <person name="Manabe T."/>
            <person name="Gomi K."/>
            <person name="Tabuchi M."/>
            <person name="Akimitsu K."/>
            <person name="Kataoka I."/>
        </authorList>
    </citation>
    <scope>NUCLEOTIDE SEQUENCE [LARGE SCALE GENOMIC DNA]</scope>
    <source>
        <strain evidence="5">cv. Fuchu</strain>
    </source>
</reference>
<dbReference type="InterPro" id="IPR032675">
    <property type="entry name" value="LRR_dom_sf"/>
</dbReference>
<name>A0A7J0HAW8_9ERIC</name>
<protein>
    <submittedName>
        <fullName evidence="4">Leucine-rich repeat (LRR) family protein</fullName>
    </submittedName>
</protein>
<dbReference type="Gene3D" id="3.80.10.10">
    <property type="entry name" value="Ribonuclease Inhibitor"/>
    <property type="match status" value="2"/>
</dbReference>
<sequence length="461" mass="51453">MTVLSSKKVLEDKQTRDTDAITALDLNHKALTDVSCLSEFKNLERLDLISNNLTSLESCVNLKWLSVVQNKVPSLKGIEGLMKLTVLNAGKNKLKSMDEVRTLISLHALILNDNDIASICRLDHMKELNTLVLSRNPICKVGEYLVKLSLANCQLQTIYSLKSCTELKELRLAHNDIKTIPTELVHNLKRQLLDVGNSLITSRSDLKVVSSLVNLKNLNVQGNPIAEKDNLAKKIRKLVPNLQIFNTRPMDKSTRNEKGDRDEIVDKKQGPQNEEKIDHSIRKKNLKHYVMNESNDNQHDNAWNADEGGLKHKNKKTMTLGKEKDSDKKETNNIVGKKLKEKLKVQENEINVIADADPSLKKELKLKKDKTSPVLKAKQNETAIIDDGETPFSDLFNLTGENTENSGGRMDDRAAQDVNAISGLGTLPVKKKKIKSRDESSALQFSSAAEVGLGGPSTWDD</sequence>
<feature type="region of interest" description="Disordered" evidence="3">
    <location>
        <begin position="294"/>
        <end position="330"/>
    </location>
</feature>
<dbReference type="InterPro" id="IPR050836">
    <property type="entry name" value="SDS22/Internalin_LRR"/>
</dbReference>
<dbReference type="SMART" id="SM00365">
    <property type="entry name" value="LRR_SD22"/>
    <property type="match status" value="5"/>
</dbReference>
<proteinExistence type="predicted"/>